<proteinExistence type="predicted"/>
<dbReference type="EMBL" id="PCDP01000037">
    <property type="protein sequence ID" value="PZM12505.1"/>
    <property type="molecule type" value="Genomic_DNA"/>
</dbReference>
<dbReference type="OrthoDB" id="8420905at2"/>
<dbReference type="InterPro" id="IPR032710">
    <property type="entry name" value="NTF2-like_dom_sf"/>
</dbReference>
<dbReference type="SUPFAM" id="SSF54427">
    <property type="entry name" value="NTF2-like"/>
    <property type="match status" value="1"/>
</dbReference>
<dbReference type="Proteomes" id="UP000248925">
    <property type="component" value="Unassembled WGS sequence"/>
</dbReference>
<evidence type="ECO:0000313" key="1">
    <source>
        <dbReference type="EMBL" id="PZM12505.1"/>
    </source>
</evidence>
<comment type="caution">
    <text evidence="1">The sequence shown here is derived from an EMBL/GenBank/DDBJ whole genome shotgun (WGS) entry which is preliminary data.</text>
</comment>
<protein>
    <recommendedName>
        <fullName evidence="3">DUF4440 domain-containing protein</fullName>
    </recommendedName>
</protein>
<dbReference type="Gene3D" id="3.10.450.50">
    <property type="match status" value="1"/>
</dbReference>
<dbReference type="PIRSF" id="PIRSF029394">
    <property type="entry name" value="UCP029394"/>
    <property type="match status" value="1"/>
</dbReference>
<sequence length="145" mass="16214">MSGSISLFERASAEVIAFHRFFVAWYDAATADTTDFGRCEQVFGQGFHMIPPTGRIFDREATIDLIRSNRGSFNGDFSIEIEDIRCGWEAADTIVVTYIEAQVRAGISSRRQASALFTSSSSAPNGVEWRHLHETWLQMPETSQA</sequence>
<dbReference type="RefSeq" id="WP_111161460.1">
    <property type="nucleotide sequence ID" value="NZ_PCDP01000037.1"/>
</dbReference>
<accession>A0A2W4CQ86</accession>
<reference evidence="1 2" key="1">
    <citation type="journal article" date="2018" name="Sci. Rep.">
        <title>Rhizobium tumorigenes sp. nov., a novel plant tumorigenic bacterium isolated from cane gall tumors on thornless blackberry.</title>
        <authorList>
            <person name="Kuzmanovi N."/>
            <person name="Smalla K."/>
            <person name="Gronow S."/>
            <person name="PuBawska J."/>
        </authorList>
    </citation>
    <scope>NUCLEOTIDE SEQUENCE [LARGE SCALE GENOMIC DNA]</scope>
    <source>
        <strain evidence="1 2">CCBAU 85046</strain>
    </source>
</reference>
<dbReference type="AlphaFoldDB" id="A0A2W4CQ86"/>
<dbReference type="InterPro" id="IPR016918">
    <property type="entry name" value="UCP029394"/>
</dbReference>
<evidence type="ECO:0008006" key="3">
    <source>
        <dbReference type="Google" id="ProtNLM"/>
    </source>
</evidence>
<keyword evidence="2" id="KW-1185">Reference proteome</keyword>
<organism evidence="1 2">
    <name type="scientific">Rhizobium tubonense</name>
    <dbReference type="NCBI Taxonomy" id="484088"/>
    <lineage>
        <taxon>Bacteria</taxon>
        <taxon>Pseudomonadati</taxon>
        <taxon>Pseudomonadota</taxon>
        <taxon>Alphaproteobacteria</taxon>
        <taxon>Hyphomicrobiales</taxon>
        <taxon>Rhizobiaceae</taxon>
        <taxon>Rhizobium/Agrobacterium group</taxon>
        <taxon>Rhizobium</taxon>
    </lineage>
</organism>
<name>A0A2W4CQ86_9HYPH</name>
<gene>
    <name evidence="1" type="ORF">CPY51_17155</name>
</gene>
<evidence type="ECO:0000313" key="2">
    <source>
        <dbReference type="Proteomes" id="UP000248925"/>
    </source>
</evidence>